<feature type="transmembrane region" description="Helical" evidence="7">
    <location>
        <begin position="121"/>
        <end position="141"/>
    </location>
</feature>
<sequence>MTAKPASSMEKRTLSGVRWSLAAKFFRQFIQFFFQLAIARILSPAEFGVFSILLVFINLADVVRSLGLGAALIQKKDINDEFLSTVFWINVGTALIIYLVFYLASPFIATVFKMPPVTDALRLYSLVFIIGSMNSVQEALLQKNLEFKRLFIQDSIAVTAGGIAALYFALKGTGVYTLVYQYLIINTISSIILWNTSSWKPSFRFSLQAFHSLRRYSMNLLGNDLLNFTARNIDNLLVGKALGATALGIYSRAYFLMLQPLNLTHQVLARVMFPVLSTYQDDLPNMKRVFLLTTRLFAFIILPFFVYVIIAADELIYILLGSKWMEVAYLLRIFCIYGVIDTIGLTTVWIYKSTGQTSKLFRWMIYNTIVIITAILVGMNWGIAGVAWAYSISFLVFLWIPGWMIAFRIIDIKVWEMFRNIGGSFIAAALAGGNACLVHQSVYKGIHPVASVMLDFVACMVMYGLFSWLINRSTLLLGYSKLFPILSRLRKKNRPAYE</sequence>
<dbReference type="Proteomes" id="UP000031408">
    <property type="component" value="Unassembled WGS sequence"/>
</dbReference>
<evidence type="ECO:0000256" key="2">
    <source>
        <dbReference type="ARBA" id="ARBA00007430"/>
    </source>
</evidence>
<evidence type="ECO:0000256" key="7">
    <source>
        <dbReference type="SAM" id="Phobius"/>
    </source>
</evidence>
<evidence type="ECO:0000256" key="3">
    <source>
        <dbReference type="ARBA" id="ARBA00022475"/>
    </source>
</evidence>
<name>A0A0C1IHA6_9BACT</name>
<feature type="transmembrane region" description="Helical" evidence="7">
    <location>
        <begin position="387"/>
        <end position="410"/>
    </location>
</feature>
<evidence type="ECO:0000313" key="8">
    <source>
        <dbReference type="EMBL" id="KIC93565.1"/>
    </source>
</evidence>
<dbReference type="OrthoDB" id="9770347at2"/>
<dbReference type="EMBL" id="JSVC01000019">
    <property type="protein sequence ID" value="KIC93565.1"/>
    <property type="molecule type" value="Genomic_DNA"/>
</dbReference>
<comment type="subcellular location">
    <subcellularLocation>
        <location evidence="1">Cell membrane</location>
        <topology evidence="1">Multi-pass membrane protein</topology>
    </subcellularLocation>
</comment>
<protein>
    <recommendedName>
        <fullName evidence="10">Polysaccharide biosynthesis protein C-terminal domain-containing protein</fullName>
    </recommendedName>
</protein>
<keyword evidence="5 7" id="KW-1133">Transmembrane helix</keyword>
<keyword evidence="9" id="KW-1185">Reference proteome</keyword>
<dbReference type="CDD" id="cd13127">
    <property type="entry name" value="MATE_tuaB_like"/>
    <property type="match status" value="1"/>
</dbReference>
<evidence type="ECO:0000256" key="6">
    <source>
        <dbReference type="ARBA" id="ARBA00023136"/>
    </source>
</evidence>
<reference evidence="8 9" key="1">
    <citation type="submission" date="2014-11" db="EMBL/GenBank/DDBJ databases">
        <title>Genome sequence of Flavihumibacter solisilvae 3-3.</title>
        <authorList>
            <person name="Zhou G."/>
            <person name="Li M."/>
            <person name="Wang G."/>
        </authorList>
    </citation>
    <scope>NUCLEOTIDE SEQUENCE [LARGE SCALE GENOMIC DNA]</scope>
    <source>
        <strain evidence="8 9">3-3</strain>
    </source>
</reference>
<dbReference type="RefSeq" id="WP_039142162.1">
    <property type="nucleotide sequence ID" value="NZ_JSVC01000019.1"/>
</dbReference>
<keyword evidence="4 7" id="KW-0812">Transmembrane</keyword>
<evidence type="ECO:0008006" key="10">
    <source>
        <dbReference type="Google" id="ProtNLM"/>
    </source>
</evidence>
<dbReference type="GO" id="GO:0005886">
    <property type="term" value="C:plasma membrane"/>
    <property type="evidence" value="ECO:0007669"/>
    <property type="project" value="UniProtKB-SubCell"/>
</dbReference>
<evidence type="ECO:0000313" key="9">
    <source>
        <dbReference type="Proteomes" id="UP000031408"/>
    </source>
</evidence>
<dbReference type="AlphaFoldDB" id="A0A0C1IHA6"/>
<dbReference type="PANTHER" id="PTHR30250">
    <property type="entry name" value="PST FAMILY PREDICTED COLANIC ACID TRANSPORTER"/>
    <property type="match status" value="1"/>
</dbReference>
<dbReference type="InterPro" id="IPR050833">
    <property type="entry name" value="Poly_Biosynth_Transport"/>
</dbReference>
<organism evidence="8 9">
    <name type="scientific">Flavihumibacter solisilvae</name>
    <dbReference type="NCBI Taxonomy" id="1349421"/>
    <lineage>
        <taxon>Bacteria</taxon>
        <taxon>Pseudomonadati</taxon>
        <taxon>Bacteroidota</taxon>
        <taxon>Chitinophagia</taxon>
        <taxon>Chitinophagales</taxon>
        <taxon>Chitinophagaceae</taxon>
        <taxon>Flavihumibacter</taxon>
    </lineage>
</organism>
<feature type="transmembrane region" description="Helical" evidence="7">
    <location>
        <begin position="449"/>
        <end position="470"/>
    </location>
</feature>
<accession>A0A0C1IHA6</accession>
<gene>
    <name evidence="8" type="ORF">OI18_17690</name>
</gene>
<feature type="transmembrane region" description="Helical" evidence="7">
    <location>
        <begin position="363"/>
        <end position="381"/>
    </location>
</feature>
<feature type="transmembrane region" description="Helical" evidence="7">
    <location>
        <begin position="330"/>
        <end position="351"/>
    </location>
</feature>
<keyword evidence="6 7" id="KW-0472">Membrane</keyword>
<proteinExistence type="inferred from homology"/>
<comment type="caution">
    <text evidence="8">The sequence shown here is derived from an EMBL/GenBank/DDBJ whole genome shotgun (WGS) entry which is preliminary data.</text>
</comment>
<feature type="transmembrane region" description="Helical" evidence="7">
    <location>
        <begin position="422"/>
        <end position="443"/>
    </location>
</feature>
<dbReference type="STRING" id="1349421.OI18_17690"/>
<feature type="transmembrane region" description="Helical" evidence="7">
    <location>
        <begin position="289"/>
        <end position="310"/>
    </location>
</feature>
<comment type="similarity">
    <text evidence="2">Belongs to the polysaccharide synthase family.</text>
</comment>
<evidence type="ECO:0000256" key="1">
    <source>
        <dbReference type="ARBA" id="ARBA00004651"/>
    </source>
</evidence>
<dbReference type="Pfam" id="PF13440">
    <property type="entry name" value="Polysacc_synt_3"/>
    <property type="match status" value="1"/>
</dbReference>
<feature type="transmembrane region" description="Helical" evidence="7">
    <location>
        <begin position="85"/>
        <end position="109"/>
    </location>
</feature>
<evidence type="ECO:0000256" key="5">
    <source>
        <dbReference type="ARBA" id="ARBA00022989"/>
    </source>
</evidence>
<dbReference type="PANTHER" id="PTHR30250:SF10">
    <property type="entry name" value="LIPOPOLYSACCHARIDE BIOSYNTHESIS PROTEIN WZXC"/>
    <property type="match status" value="1"/>
</dbReference>
<evidence type="ECO:0000256" key="4">
    <source>
        <dbReference type="ARBA" id="ARBA00022692"/>
    </source>
</evidence>
<keyword evidence="3" id="KW-1003">Cell membrane</keyword>
<feature type="transmembrane region" description="Helical" evidence="7">
    <location>
        <begin position="150"/>
        <end position="169"/>
    </location>
</feature>